<dbReference type="EMBL" id="AMGV01000001">
    <property type="protein sequence ID" value="KEF63743.1"/>
    <property type="molecule type" value="Genomic_DNA"/>
</dbReference>
<evidence type="ECO:0000313" key="2">
    <source>
        <dbReference type="Proteomes" id="UP000027920"/>
    </source>
</evidence>
<dbReference type="RefSeq" id="XP_013266333.1">
    <property type="nucleotide sequence ID" value="XM_013410879.1"/>
</dbReference>
<keyword evidence="2" id="KW-1185">Reference proteome</keyword>
<gene>
    <name evidence="1" type="ORF">A1O9_01721</name>
</gene>
<protein>
    <submittedName>
        <fullName evidence="1">Uncharacterized protein</fullName>
    </submittedName>
</protein>
<accession>A0A072PWL0</accession>
<dbReference type="SUPFAM" id="SSF69047">
    <property type="entry name" value="Hypothetical protein YjbJ"/>
    <property type="match status" value="1"/>
</dbReference>
<dbReference type="InterPro" id="IPR036629">
    <property type="entry name" value="YjbJ_sf"/>
</dbReference>
<sequence>MGLARMMVQYQDADSGFLATFISSIHHFPDLFHLYTFITMADDATKAKLRAKFDKLTPADFQAAAGSKDVLADKVAAAYGISKDEASKQVEEVFSS</sequence>
<evidence type="ECO:0000313" key="1">
    <source>
        <dbReference type="EMBL" id="KEF63743.1"/>
    </source>
</evidence>
<reference evidence="1 2" key="1">
    <citation type="submission" date="2013-03" db="EMBL/GenBank/DDBJ databases">
        <title>The Genome Sequence of Exophiala aquamarina CBS 119918.</title>
        <authorList>
            <consortium name="The Broad Institute Genomics Platform"/>
            <person name="Cuomo C."/>
            <person name="de Hoog S."/>
            <person name="Gorbushina A."/>
            <person name="Walker B."/>
            <person name="Young S.K."/>
            <person name="Zeng Q."/>
            <person name="Gargeya S."/>
            <person name="Fitzgerald M."/>
            <person name="Haas B."/>
            <person name="Abouelleil A."/>
            <person name="Allen A.W."/>
            <person name="Alvarado L."/>
            <person name="Arachchi H.M."/>
            <person name="Berlin A.M."/>
            <person name="Chapman S.B."/>
            <person name="Gainer-Dewar J."/>
            <person name="Goldberg J."/>
            <person name="Griggs A."/>
            <person name="Gujja S."/>
            <person name="Hansen M."/>
            <person name="Howarth C."/>
            <person name="Imamovic A."/>
            <person name="Ireland A."/>
            <person name="Larimer J."/>
            <person name="McCowan C."/>
            <person name="Murphy C."/>
            <person name="Pearson M."/>
            <person name="Poon T.W."/>
            <person name="Priest M."/>
            <person name="Roberts A."/>
            <person name="Saif S."/>
            <person name="Shea T."/>
            <person name="Sisk P."/>
            <person name="Sykes S."/>
            <person name="Wortman J."/>
            <person name="Nusbaum C."/>
            <person name="Birren B."/>
        </authorList>
    </citation>
    <scope>NUCLEOTIDE SEQUENCE [LARGE SCALE GENOMIC DNA]</scope>
    <source>
        <strain evidence="1 2">CBS 119918</strain>
    </source>
</reference>
<organism evidence="1 2">
    <name type="scientific">Exophiala aquamarina CBS 119918</name>
    <dbReference type="NCBI Taxonomy" id="1182545"/>
    <lineage>
        <taxon>Eukaryota</taxon>
        <taxon>Fungi</taxon>
        <taxon>Dikarya</taxon>
        <taxon>Ascomycota</taxon>
        <taxon>Pezizomycotina</taxon>
        <taxon>Eurotiomycetes</taxon>
        <taxon>Chaetothyriomycetidae</taxon>
        <taxon>Chaetothyriales</taxon>
        <taxon>Herpotrichiellaceae</taxon>
        <taxon>Exophiala</taxon>
    </lineage>
</organism>
<dbReference type="OrthoDB" id="4139598at2759"/>
<comment type="caution">
    <text evidence="1">The sequence shown here is derived from an EMBL/GenBank/DDBJ whole genome shotgun (WGS) entry which is preliminary data.</text>
</comment>
<dbReference type="AlphaFoldDB" id="A0A072PWL0"/>
<dbReference type="HOGENOM" id="CLU_2359743_0_0_1"/>
<dbReference type="GeneID" id="25276667"/>
<proteinExistence type="predicted"/>
<dbReference type="Proteomes" id="UP000027920">
    <property type="component" value="Unassembled WGS sequence"/>
</dbReference>
<name>A0A072PWL0_9EURO</name>
<dbReference type="Gene3D" id="1.10.1470.10">
    <property type="entry name" value="YjbJ"/>
    <property type="match status" value="1"/>
</dbReference>
<dbReference type="VEuPathDB" id="FungiDB:A1O9_01721"/>